<dbReference type="GO" id="GO:0003743">
    <property type="term" value="F:translation initiation factor activity"/>
    <property type="evidence" value="ECO:0007669"/>
    <property type="project" value="UniProtKB-KW"/>
</dbReference>
<keyword evidence="6" id="KW-0694">RNA-binding</keyword>
<evidence type="ECO:0000256" key="8">
    <source>
        <dbReference type="PROSITE-ProRule" id="PRU00552"/>
    </source>
</evidence>
<name>A0A9P6MZX1_9FUNG</name>
<evidence type="ECO:0000256" key="6">
    <source>
        <dbReference type="ARBA" id="ARBA00022884"/>
    </source>
</evidence>
<dbReference type="InterPro" id="IPR001650">
    <property type="entry name" value="Helicase_C-like"/>
</dbReference>
<evidence type="ECO:0000256" key="4">
    <source>
        <dbReference type="ARBA" id="ARBA00022806"/>
    </source>
</evidence>
<dbReference type="EC" id="3.6.4.13" evidence="1"/>
<dbReference type="GO" id="GO:0005829">
    <property type="term" value="C:cytosol"/>
    <property type="evidence" value="ECO:0007669"/>
    <property type="project" value="TreeGrafter"/>
</dbReference>
<keyword evidence="2 9" id="KW-0547">Nucleotide-binding</keyword>
<sequence>MVPILFHESNEVSWEDLDMNPKLLRGIREYNFERPSIIQRRAIPSILTGRDIVIHAQEKTGRTTALAVSVLQRLCLSDHRYLTLILEPTRKKAEETHELILSIGGAIKAKSHLCTGGTNVRQEMAQLTQGELQFVVGTPGRVLDMINRQALNPDTIELLVMDEADRLLCKGLIEQISDIFHRLNSYNTQFVYVSNIPVEAAEGETGEYLKDPIRLSFKAKDLEIEGIKQYYALVEQQGDKKFETLSVILATVSPLPLVIYCNTPAEVELLSGRLNVQGFSSQTVYRNMEQSSRNHILEKFRRRESTILVATDGLWRGFDLEHRFVPLVINYNLPTLDKDNYIRRICTGGSPGRKRLAISIVTEDRMHVLEELEQFHSDNIVKMPSDFADSYGRNSLIKE</sequence>
<comment type="similarity">
    <text evidence="9">Belongs to the DEAD box helicase family.</text>
</comment>
<dbReference type="InterPro" id="IPR014014">
    <property type="entry name" value="RNA_helicase_DEAD_Q_motif"/>
</dbReference>
<dbReference type="PROSITE" id="PS00039">
    <property type="entry name" value="DEAD_ATP_HELICASE"/>
    <property type="match status" value="1"/>
</dbReference>
<dbReference type="Gene3D" id="3.40.50.300">
    <property type="entry name" value="P-loop containing nucleotide triphosphate hydrolases"/>
    <property type="match status" value="2"/>
</dbReference>
<dbReference type="PROSITE" id="PS51194">
    <property type="entry name" value="HELICASE_CTER"/>
    <property type="match status" value="1"/>
</dbReference>
<keyword evidence="14" id="KW-1185">Reference proteome</keyword>
<comment type="caution">
    <text evidence="13">The sequence shown here is derived from an EMBL/GenBank/DDBJ whole genome shotgun (WGS) entry which is preliminary data.</text>
</comment>
<evidence type="ECO:0000259" key="11">
    <source>
        <dbReference type="PROSITE" id="PS51194"/>
    </source>
</evidence>
<protein>
    <recommendedName>
        <fullName evidence="1">RNA helicase</fullName>
        <ecNumber evidence="1">3.6.4.13</ecNumber>
    </recommendedName>
</protein>
<keyword evidence="3 9" id="KW-0378">Hydrolase</keyword>
<dbReference type="PROSITE" id="PS51192">
    <property type="entry name" value="HELICASE_ATP_BIND_1"/>
    <property type="match status" value="1"/>
</dbReference>
<dbReference type="GO" id="GO:0005524">
    <property type="term" value="F:ATP binding"/>
    <property type="evidence" value="ECO:0007669"/>
    <property type="project" value="UniProtKB-KW"/>
</dbReference>
<evidence type="ECO:0000256" key="1">
    <source>
        <dbReference type="ARBA" id="ARBA00012552"/>
    </source>
</evidence>
<evidence type="ECO:0000256" key="3">
    <source>
        <dbReference type="ARBA" id="ARBA00022801"/>
    </source>
</evidence>
<evidence type="ECO:0000256" key="9">
    <source>
        <dbReference type="RuleBase" id="RU000492"/>
    </source>
</evidence>
<evidence type="ECO:0000259" key="12">
    <source>
        <dbReference type="PROSITE" id="PS51195"/>
    </source>
</evidence>
<feature type="domain" description="Helicase C-terminal" evidence="11">
    <location>
        <begin position="226"/>
        <end position="391"/>
    </location>
</feature>
<dbReference type="GO" id="GO:0016787">
    <property type="term" value="F:hydrolase activity"/>
    <property type="evidence" value="ECO:0007669"/>
    <property type="project" value="UniProtKB-KW"/>
</dbReference>
<gene>
    <name evidence="13" type="primary">TIF1_1</name>
    <name evidence="13" type="ORF">BGZ80_004837</name>
</gene>
<keyword evidence="5 9" id="KW-0067">ATP-binding</keyword>
<dbReference type="InterPro" id="IPR000629">
    <property type="entry name" value="RNA-helicase_DEAD-box_CS"/>
</dbReference>
<comment type="catalytic activity">
    <reaction evidence="7">
        <text>ATP + H2O = ADP + phosphate + H(+)</text>
        <dbReference type="Rhea" id="RHEA:13065"/>
        <dbReference type="ChEBI" id="CHEBI:15377"/>
        <dbReference type="ChEBI" id="CHEBI:15378"/>
        <dbReference type="ChEBI" id="CHEBI:30616"/>
        <dbReference type="ChEBI" id="CHEBI:43474"/>
        <dbReference type="ChEBI" id="CHEBI:456216"/>
        <dbReference type="EC" id="3.6.4.13"/>
    </reaction>
</comment>
<evidence type="ECO:0000313" key="13">
    <source>
        <dbReference type="EMBL" id="KAG0020073.1"/>
    </source>
</evidence>
<accession>A0A9P6MZX1</accession>
<feature type="short sequence motif" description="Q motif" evidence="8">
    <location>
        <begin position="12"/>
        <end position="40"/>
    </location>
</feature>
<dbReference type="PROSITE" id="PS51195">
    <property type="entry name" value="Q_MOTIF"/>
    <property type="match status" value="1"/>
</dbReference>
<dbReference type="InterPro" id="IPR011545">
    <property type="entry name" value="DEAD/DEAH_box_helicase_dom"/>
</dbReference>
<dbReference type="AlphaFoldDB" id="A0A9P6MZX1"/>
<dbReference type="SUPFAM" id="SSF52540">
    <property type="entry name" value="P-loop containing nucleoside triphosphate hydrolases"/>
    <property type="match status" value="2"/>
</dbReference>
<dbReference type="GO" id="GO:0003724">
    <property type="term" value="F:RNA helicase activity"/>
    <property type="evidence" value="ECO:0007669"/>
    <property type="project" value="UniProtKB-EC"/>
</dbReference>
<feature type="domain" description="Helicase ATP-binding" evidence="10">
    <location>
        <begin position="43"/>
        <end position="215"/>
    </location>
</feature>
<evidence type="ECO:0000313" key="14">
    <source>
        <dbReference type="Proteomes" id="UP000703661"/>
    </source>
</evidence>
<keyword evidence="13" id="KW-0396">Initiation factor</keyword>
<dbReference type="EMBL" id="JAAAID010000242">
    <property type="protein sequence ID" value="KAG0020073.1"/>
    <property type="molecule type" value="Genomic_DNA"/>
</dbReference>
<proteinExistence type="inferred from homology"/>
<dbReference type="InterPro" id="IPR027417">
    <property type="entry name" value="P-loop_NTPase"/>
</dbReference>
<dbReference type="SMART" id="SM00490">
    <property type="entry name" value="HELICc"/>
    <property type="match status" value="1"/>
</dbReference>
<organism evidence="13 14">
    <name type="scientific">Entomortierella chlamydospora</name>
    <dbReference type="NCBI Taxonomy" id="101097"/>
    <lineage>
        <taxon>Eukaryota</taxon>
        <taxon>Fungi</taxon>
        <taxon>Fungi incertae sedis</taxon>
        <taxon>Mucoromycota</taxon>
        <taxon>Mortierellomycotina</taxon>
        <taxon>Mortierellomycetes</taxon>
        <taxon>Mortierellales</taxon>
        <taxon>Mortierellaceae</taxon>
        <taxon>Entomortierella</taxon>
    </lineage>
</organism>
<dbReference type="Pfam" id="PF00270">
    <property type="entry name" value="DEAD"/>
    <property type="match status" value="1"/>
</dbReference>
<feature type="domain" description="DEAD-box RNA helicase Q" evidence="12">
    <location>
        <begin position="12"/>
        <end position="40"/>
    </location>
</feature>
<dbReference type="SMART" id="SM00487">
    <property type="entry name" value="DEXDc"/>
    <property type="match status" value="1"/>
</dbReference>
<dbReference type="PANTHER" id="PTHR47959:SF1">
    <property type="entry name" value="ATP-DEPENDENT RNA HELICASE DBPA"/>
    <property type="match status" value="1"/>
</dbReference>
<evidence type="ECO:0000259" key="10">
    <source>
        <dbReference type="PROSITE" id="PS51192"/>
    </source>
</evidence>
<evidence type="ECO:0000256" key="5">
    <source>
        <dbReference type="ARBA" id="ARBA00022840"/>
    </source>
</evidence>
<dbReference type="Proteomes" id="UP000703661">
    <property type="component" value="Unassembled WGS sequence"/>
</dbReference>
<dbReference type="InterPro" id="IPR050079">
    <property type="entry name" value="DEAD_box_RNA_helicase"/>
</dbReference>
<dbReference type="OrthoDB" id="2357429at2759"/>
<evidence type="ECO:0000256" key="7">
    <source>
        <dbReference type="ARBA" id="ARBA00047984"/>
    </source>
</evidence>
<dbReference type="PANTHER" id="PTHR47959">
    <property type="entry name" value="ATP-DEPENDENT RNA HELICASE RHLE-RELATED"/>
    <property type="match status" value="1"/>
</dbReference>
<reference evidence="13" key="1">
    <citation type="journal article" date="2020" name="Fungal Divers.">
        <title>Resolving the Mortierellaceae phylogeny through synthesis of multi-gene phylogenetics and phylogenomics.</title>
        <authorList>
            <person name="Vandepol N."/>
            <person name="Liber J."/>
            <person name="Desiro A."/>
            <person name="Na H."/>
            <person name="Kennedy M."/>
            <person name="Barry K."/>
            <person name="Grigoriev I.V."/>
            <person name="Miller A.N."/>
            <person name="O'Donnell K."/>
            <person name="Stajich J.E."/>
            <person name="Bonito G."/>
        </authorList>
    </citation>
    <scope>NUCLEOTIDE SEQUENCE</scope>
    <source>
        <strain evidence="13">NRRL 2769</strain>
    </source>
</reference>
<dbReference type="Pfam" id="PF00271">
    <property type="entry name" value="Helicase_C"/>
    <property type="match status" value="1"/>
</dbReference>
<keyword evidence="13" id="KW-0648">Protein biosynthesis</keyword>
<dbReference type="GO" id="GO:0003723">
    <property type="term" value="F:RNA binding"/>
    <property type="evidence" value="ECO:0007669"/>
    <property type="project" value="UniProtKB-KW"/>
</dbReference>
<dbReference type="InterPro" id="IPR014001">
    <property type="entry name" value="Helicase_ATP-bd"/>
</dbReference>
<dbReference type="CDD" id="cd18787">
    <property type="entry name" value="SF2_C_DEAD"/>
    <property type="match status" value="1"/>
</dbReference>
<evidence type="ECO:0000256" key="2">
    <source>
        <dbReference type="ARBA" id="ARBA00022741"/>
    </source>
</evidence>
<keyword evidence="4 9" id="KW-0347">Helicase</keyword>